<evidence type="ECO:0000259" key="2">
    <source>
        <dbReference type="PROSITE" id="PS50104"/>
    </source>
</evidence>
<dbReference type="Gene3D" id="3.40.50.10140">
    <property type="entry name" value="Toll/interleukin-1 receptor homology (TIR) domain"/>
    <property type="match status" value="1"/>
</dbReference>
<protein>
    <recommendedName>
        <fullName evidence="2">TIR domain-containing protein</fullName>
    </recommendedName>
</protein>
<accession>B1Y127</accession>
<dbReference type="KEGG" id="lch:Lcho_3186"/>
<evidence type="ECO:0000313" key="3">
    <source>
        <dbReference type="EMBL" id="ACB35444.1"/>
    </source>
</evidence>
<keyword evidence="4" id="KW-1185">Reference proteome</keyword>
<dbReference type="eggNOG" id="COG2154">
    <property type="taxonomic scope" value="Bacteria"/>
</dbReference>
<sequence>MADPRPAPDRPAPSTRKAIFISYRSADGKKDAARLAEDLRDIFGAPQVFFDKHDLQGGSSWREQIGQALGQQPVVLLIISEQFFGARNEQGLRIDQPDDPVRMEVIDSMRVGARLLPLLCEGVRMPSSASLPVELRSVPEAHALKLRTEDWRADLLKLADRLVALGIAPLDDDWREQFTAPPGTARRGRLRQSLGVAAVLLALGGGGAYWFHTEQLQREAAAVEARRLRALQHVSDGLAADHGKDVNLELARRKYLAAIEELPDYGPAHYYLAQVYATQTLRADALGHYRTALAHPNGLDRAQLADARSRLAALESSAAEPEAVGAPPIVGSAAPTRPSTGQVQPAPVPRPAPMPAPVVRPPPAVVAAAPDASDKALLDAPVAGAAPPPRATSLPRLPMTDPQPTQAVDLVHRVAPLPDRQRQAQAQAAALFADDPAERLAAATTLGVEQNLAADVLPLALARALAAAQRQADKDGDRAGLIATWRLVGQASPLSLQAERAAIEALFQATGPLDTMIKLQGGVIGAMEKLRAAGDLRPRVYIQIASNAQRAFATRLASRLERAGYDVPGIENIGAKAPRQTDLRAQGASNPGLARWMRKVITETTGAPVALRVLQRAQPAIDTYEIWLGQDLCVAADAQPSDCR</sequence>
<dbReference type="Pfam" id="PF13676">
    <property type="entry name" value="TIR_2"/>
    <property type="match status" value="1"/>
</dbReference>
<dbReference type="OrthoDB" id="9768004at2"/>
<evidence type="ECO:0000256" key="1">
    <source>
        <dbReference type="SAM" id="MobiDB-lite"/>
    </source>
</evidence>
<name>B1Y127_LEPCP</name>
<feature type="region of interest" description="Disordered" evidence="1">
    <location>
        <begin position="381"/>
        <end position="402"/>
    </location>
</feature>
<dbReference type="InterPro" id="IPR000157">
    <property type="entry name" value="TIR_dom"/>
</dbReference>
<dbReference type="AlphaFoldDB" id="B1Y127"/>
<dbReference type="Proteomes" id="UP000001693">
    <property type="component" value="Chromosome"/>
</dbReference>
<dbReference type="PROSITE" id="PS50104">
    <property type="entry name" value="TIR"/>
    <property type="match status" value="1"/>
</dbReference>
<feature type="domain" description="TIR" evidence="2">
    <location>
        <begin position="15"/>
        <end position="158"/>
    </location>
</feature>
<feature type="compositionally biased region" description="Pro residues" evidence="1">
    <location>
        <begin position="346"/>
        <end position="356"/>
    </location>
</feature>
<dbReference type="EMBL" id="CP001013">
    <property type="protein sequence ID" value="ACB35444.1"/>
    <property type="molecule type" value="Genomic_DNA"/>
</dbReference>
<gene>
    <name evidence="3" type="ordered locus">Lcho_3186</name>
</gene>
<organism evidence="3 4">
    <name type="scientific">Leptothrix cholodnii (strain ATCC 51168 / LMG 8142 / SP-6)</name>
    <name type="common">Leptothrix discophora (strain SP-6)</name>
    <dbReference type="NCBI Taxonomy" id="395495"/>
    <lineage>
        <taxon>Bacteria</taxon>
        <taxon>Pseudomonadati</taxon>
        <taxon>Pseudomonadota</taxon>
        <taxon>Betaproteobacteria</taxon>
        <taxon>Burkholderiales</taxon>
        <taxon>Sphaerotilaceae</taxon>
        <taxon>Leptothrix</taxon>
    </lineage>
</organism>
<dbReference type="HOGENOM" id="CLU_478067_0_0_4"/>
<feature type="region of interest" description="Disordered" evidence="1">
    <location>
        <begin position="316"/>
        <end position="356"/>
    </location>
</feature>
<dbReference type="Gene3D" id="1.25.40.10">
    <property type="entry name" value="Tetratricopeptide repeat domain"/>
    <property type="match status" value="1"/>
</dbReference>
<dbReference type="InterPro" id="IPR011990">
    <property type="entry name" value="TPR-like_helical_dom_sf"/>
</dbReference>
<evidence type="ECO:0000313" key="4">
    <source>
        <dbReference type="Proteomes" id="UP000001693"/>
    </source>
</evidence>
<dbReference type="GO" id="GO:0007165">
    <property type="term" value="P:signal transduction"/>
    <property type="evidence" value="ECO:0007669"/>
    <property type="project" value="InterPro"/>
</dbReference>
<proteinExistence type="predicted"/>
<dbReference type="SUPFAM" id="SSF52200">
    <property type="entry name" value="Toll/Interleukin receptor TIR domain"/>
    <property type="match status" value="1"/>
</dbReference>
<dbReference type="InterPro" id="IPR035897">
    <property type="entry name" value="Toll_tir_struct_dom_sf"/>
</dbReference>
<dbReference type="STRING" id="395495.Lcho_3186"/>
<reference evidence="3 4" key="1">
    <citation type="submission" date="2008-03" db="EMBL/GenBank/DDBJ databases">
        <title>Complete sequence of Leptothrix cholodnii SP-6.</title>
        <authorList>
            <consortium name="US DOE Joint Genome Institute"/>
            <person name="Copeland A."/>
            <person name="Lucas S."/>
            <person name="Lapidus A."/>
            <person name="Glavina del Rio T."/>
            <person name="Dalin E."/>
            <person name="Tice H."/>
            <person name="Bruce D."/>
            <person name="Goodwin L."/>
            <person name="Pitluck S."/>
            <person name="Chertkov O."/>
            <person name="Brettin T."/>
            <person name="Detter J.C."/>
            <person name="Han C."/>
            <person name="Kuske C.R."/>
            <person name="Schmutz J."/>
            <person name="Larimer F."/>
            <person name="Land M."/>
            <person name="Hauser L."/>
            <person name="Kyrpides N."/>
            <person name="Lykidis A."/>
            <person name="Emerson D."/>
            <person name="Richardson P."/>
        </authorList>
    </citation>
    <scope>NUCLEOTIDE SEQUENCE [LARGE SCALE GENOMIC DNA]</scope>
    <source>
        <strain evidence="4">ATCC 51168 / LMG 8142 / SP-6</strain>
    </source>
</reference>
<dbReference type="RefSeq" id="WP_012348191.1">
    <property type="nucleotide sequence ID" value="NC_010524.1"/>
</dbReference>